<proteinExistence type="predicted"/>
<evidence type="ECO:0000313" key="1">
    <source>
        <dbReference type="EMBL" id="NQV66801.1"/>
    </source>
</evidence>
<name>A0A972W0E8_9GAMM</name>
<organism evidence="1 2">
    <name type="scientific">SAR86 cluster bacterium</name>
    <dbReference type="NCBI Taxonomy" id="2030880"/>
    <lineage>
        <taxon>Bacteria</taxon>
        <taxon>Pseudomonadati</taxon>
        <taxon>Pseudomonadota</taxon>
        <taxon>Gammaproteobacteria</taxon>
        <taxon>SAR86 cluster</taxon>
    </lineage>
</organism>
<accession>A0A972W0E8</accession>
<protein>
    <submittedName>
        <fullName evidence="1">Uncharacterized protein</fullName>
    </submittedName>
</protein>
<comment type="caution">
    <text evidence="1">The sequence shown here is derived from an EMBL/GenBank/DDBJ whole genome shotgun (WGS) entry which is preliminary data.</text>
</comment>
<feature type="non-terminal residue" evidence="1">
    <location>
        <position position="1"/>
    </location>
</feature>
<reference evidence="1" key="1">
    <citation type="submission" date="2020-05" db="EMBL/GenBank/DDBJ databases">
        <title>Sulfur intermediates as new biogeochemical hubs in an aquatic model microbial ecosystem.</title>
        <authorList>
            <person name="Vigneron A."/>
        </authorList>
    </citation>
    <scope>NUCLEOTIDE SEQUENCE</scope>
    <source>
        <strain evidence="1">Bin.250</strain>
    </source>
</reference>
<dbReference type="EMBL" id="JABMOJ010000584">
    <property type="protein sequence ID" value="NQV66801.1"/>
    <property type="molecule type" value="Genomic_DNA"/>
</dbReference>
<dbReference type="AlphaFoldDB" id="A0A972W0E8"/>
<dbReference type="Proteomes" id="UP000754644">
    <property type="component" value="Unassembled WGS sequence"/>
</dbReference>
<sequence>LTYSKTEIETEHDYAMPHVECGLKLHGGFSEDGLYLSPRTRFRWPAINAWLASLQDSNIPIVEATTALLVEPNYPTIDQQVWLLQQGVEQPLWDSLTVTGLIEGRGRALADLNPPDFALIIKEDISQTALGHLGKGLLTTHGWDEGGNPQTEAGGHDVMWYATRDLIFGKNKFPVPVAPASIGREKSTREMPQIGAEYEGVIAFLMNLLMIEVRAERAFDFYERVIDHPDVFQDKRQEAQHAVALINRIRQDESVHVAWLKAAISEFRNLTIKTLEGTEVPGAEILDPVWEKMVHWHAVEMHQANRENNRAELRAKILAAPNGLSILTAFALLDDTFGS</sequence>
<evidence type="ECO:0000313" key="2">
    <source>
        <dbReference type="Proteomes" id="UP000754644"/>
    </source>
</evidence>
<gene>
    <name evidence="1" type="ORF">HQ497_15685</name>
</gene>